<protein>
    <submittedName>
        <fullName evidence="2">DUF4832 domain-containing protein</fullName>
    </submittedName>
</protein>
<organism evidence="2 3">
    <name type="scientific">Candidatus Allofournierella merdipullorum</name>
    <dbReference type="NCBI Taxonomy" id="2838595"/>
    <lineage>
        <taxon>Bacteria</taxon>
        <taxon>Bacillati</taxon>
        <taxon>Bacillota</taxon>
        <taxon>Clostridia</taxon>
        <taxon>Eubacteriales</taxon>
        <taxon>Oscillospiraceae</taxon>
        <taxon>Allofournierella</taxon>
    </lineage>
</organism>
<dbReference type="Pfam" id="PF16116">
    <property type="entry name" value="DUF4832"/>
    <property type="match status" value="1"/>
</dbReference>
<dbReference type="Proteomes" id="UP000824035">
    <property type="component" value="Unassembled WGS sequence"/>
</dbReference>
<dbReference type="AlphaFoldDB" id="A0A9D2E3J7"/>
<proteinExistence type="predicted"/>
<evidence type="ECO:0000313" key="2">
    <source>
        <dbReference type="EMBL" id="HIZ30130.1"/>
    </source>
</evidence>
<accession>A0A9D2E3J7</accession>
<reference evidence="2" key="2">
    <citation type="submission" date="2021-04" db="EMBL/GenBank/DDBJ databases">
        <authorList>
            <person name="Gilroy R."/>
        </authorList>
    </citation>
    <scope>NUCLEOTIDE SEQUENCE</scope>
    <source>
        <strain evidence="2">ChiGjej4B4-18154</strain>
    </source>
</reference>
<dbReference type="InterPro" id="IPR032267">
    <property type="entry name" value="DUF4832"/>
</dbReference>
<feature type="domain" description="DUF4832" evidence="1">
    <location>
        <begin position="272"/>
        <end position="439"/>
    </location>
</feature>
<gene>
    <name evidence="2" type="ORF">H9813_02705</name>
</gene>
<dbReference type="Gene3D" id="3.20.20.80">
    <property type="entry name" value="Glycosidases"/>
    <property type="match status" value="1"/>
</dbReference>
<sequence>MSKNRVIFLAGAAAALAAAAGLLFWRQSSRLMLDFSYSDEAFGNPLMGFAPSAWHSEVAEDVTLLYMDITWRELEPEEGVFDWAAIEEENQLERWRKEGKHILLRFVCDLPGDEAHMDIPDWLWEKTGGAGVAYDNSYGRGFSPDYSHPEFIACHRRAVEALGERYGGDDFISFIELGSLGHWGEWHIRSSRGLPPMPQREVREQYIEPWTEAFPNARILMRRPFAEAKEHGFGLYNDMAGHPEATAEWLGWIAEGGEYDQTGEENGLVPMTDAWRTAPVGGEFTSSLPMEQMLDTDLETTLGLLRDSHTTFLGPKIADEEFPEGYDAVLLSLGYRLWISRAEISPGLLGGADVTLTWQNSGSAPLYADWPVYLQAVDEAGRVLEQAQVELELSGLLPGETAETVTRLPSAKLRGKDACAALRLVIVDPLTGRPAVRFANREAAGEDTALVLWKGL</sequence>
<comment type="caution">
    <text evidence="2">The sequence shown here is derived from an EMBL/GenBank/DDBJ whole genome shotgun (WGS) entry which is preliminary data.</text>
</comment>
<name>A0A9D2E3J7_9FIRM</name>
<evidence type="ECO:0000313" key="3">
    <source>
        <dbReference type="Proteomes" id="UP000824035"/>
    </source>
</evidence>
<dbReference type="InterPro" id="IPR017853">
    <property type="entry name" value="GH"/>
</dbReference>
<dbReference type="EMBL" id="DXBV01000025">
    <property type="protein sequence ID" value="HIZ30130.1"/>
    <property type="molecule type" value="Genomic_DNA"/>
</dbReference>
<dbReference type="SUPFAM" id="SSF51445">
    <property type="entry name" value="(Trans)glycosidases"/>
    <property type="match status" value="1"/>
</dbReference>
<reference evidence="2" key="1">
    <citation type="journal article" date="2021" name="PeerJ">
        <title>Extensive microbial diversity within the chicken gut microbiome revealed by metagenomics and culture.</title>
        <authorList>
            <person name="Gilroy R."/>
            <person name="Ravi A."/>
            <person name="Getino M."/>
            <person name="Pursley I."/>
            <person name="Horton D.L."/>
            <person name="Alikhan N.F."/>
            <person name="Baker D."/>
            <person name="Gharbi K."/>
            <person name="Hall N."/>
            <person name="Watson M."/>
            <person name="Adriaenssens E.M."/>
            <person name="Foster-Nyarko E."/>
            <person name="Jarju S."/>
            <person name="Secka A."/>
            <person name="Antonio M."/>
            <person name="Oren A."/>
            <person name="Chaudhuri R.R."/>
            <person name="La Ragione R."/>
            <person name="Hildebrand F."/>
            <person name="Pallen M.J."/>
        </authorList>
    </citation>
    <scope>NUCLEOTIDE SEQUENCE</scope>
    <source>
        <strain evidence="2">ChiGjej4B4-18154</strain>
    </source>
</reference>
<evidence type="ECO:0000259" key="1">
    <source>
        <dbReference type="Pfam" id="PF16116"/>
    </source>
</evidence>